<keyword evidence="7" id="KW-0446">Lipid-binding</keyword>
<dbReference type="InterPro" id="IPR051213">
    <property type="entry name" value="START_lipid_transfer"/>
</dbReference>
<dbReference type="PANTHER" id="PTHR19308">
    <property type="entry name" value="PHOSPHATIDYLCHOLINE TRANSFER PROTEIN"/>
    <property type="match status" value="1"/>
</dbReference>
<comment type="subunit">
    <text evidence="8">Interacts with ACOT13/THEM2.</text>
</comment>
<dbReference type="Gene3D" id="3.30.530.20">
    <property type="match status" value="1"/>
</dbReference>
<evidence type="ECO:0000256" key="3">
    <source>
        <dbReference type="ARBA" id="ARBA00022490"/>
    </source>
</evidence>
<keyword evidence="13" id="KW-1185">Reference proteome</keyword>
<organism evidence="13 14">
    <name type="scientific">Thamnophis sirtalis</name>
    <dbReference type="NCBI Taxonomy" id="35019"/>
    <lineage>
        <taxon>Eukaryota</taxon>
        <taxon>Metazoa</taxon>
        <taxon>Chordata</taxon>
        <taxon>Craniata</taxon>
        <taxon>Vertebrata</taxon>
        <taxon>Euteleostomi</taxon>
        <taxon>Lepidosauria</taxon>
        <taxon>Squamata</taxon>
        <taxon>Bifurcata</taxon>
        <taxon>Unidentata</taxon>
        <taxon>Episquamata</taxon>
        <taxon>Toxicofera</taxon>
        <taxon>Serpentes</taxon>
        <taxon>Colubroidea</taxon>
        <taxon>Colubridae</taxon>
        <taxon>Natricinae</taxon>
        <taxon>Thamnophis</taxon>
    </lineage>
</organism>
<evidence type="ECO:0000256" key="4">
    <source>
        <dbReference type="ARBA" id="ARBA00022553"/>
    </source>
</evidence>
<dbReference type="Pfam" id="PF01852">
    <property type="entry name" value="START"/>
    <property type="match status" value="1"/>
</dbReference>
<evidence type="ECO:0000313" key="13">
    <source>
        <dbReference type="Proteomes" id="UP000504617"/>
    </source>
</evidence>
<evidence type="ECO:0000256" key="8">
    <source>
        <dbReference type="ARBA" id="ARBA00063535"/>
    </source>
</evidence>
<dbReference type="CTD" id="58488"/>
<protein>
    <recommendedName>
        <fullName evidence="9">Phosphatidylcholine transfer protein</fullName>
    </recommendedName>
    <alternativeName>
        <fullName evidence="11">START domain-containing protein 2</fullName>
    </alternativeName>
    <alternativeName>
        <fullName evidence="10">StAR-related lipid transfer protein 2</fullName>
    </alternativeName>
</protein>
<evidence type="ECO:0000259" key="12">
    <source>
        <dbReference type="PROSITE" id="PS50848"/>
    </source>
</evidence>
<dbReference type="SUPFAM" id="SSF55961">
    <property type="entry name" value="Bet v1-like"/>
    <property type="match status" value="1"/>
</dbReference>
<dbReference type="FunFam" id="3.30.530.20:FF:000017">
    <property type="entry name" value="Phosphatidylcholine transfer protein, putative"/>
    <property type="match status" value="1"/>
</dbReference>
<evidence type="ECO:0000256" key="7">
    <source>
        <dbReference type="ARBA" id="ARBA00023121"/>
    </source>
</evidence>
<keyword evidence="5" id="KW-0007">Acetylation</keyword>
<dbReference type="InterPro" id="IPR023393">
    <property type="entry name" value="START-like_dom_sf"/>
</dbReference>
<evidence type="ECO:0000256" key="1">
    <source>
        <dbReference type="ARBA" id="ARBA00004496"/>
    </source>
</evidence>
<dbReference type="OrthoDB" id="1295045at2759"/>
<dbReference type="PROSITE" id="PS50848">
    <property type="entry name" value="START"/>
    <property type="match status" value="1"/>
</dbReference>
<dbReference type="GeneID" id="106550768"/>
<reference evidence="14" key="1">
    <citation type="submission" date="2025-08" db="UniProtKB">
        <authorList>
            <consortium name="RefSeq"/>
        </authorList>
    </citation>
    <scope>IDENTIFICATION</scope>
    <source>
        <tissue evidence="14">Skeletal muscle</tissue>
    </source>
</reference>
<evidence type="ECO:0000256" key="5">
    <source>
        <dbReference type="ARBA" id="ARBA00022990"/>
    </source>
</evidence>
<dbReference type="InterPro" id="IPR002913">
    <property type="entry name" value="START_lipid-bd_dom"/>
</dbReference>
<dbReference type="RefSeq" id="XP_013924202.1">
    <property type="nucleotide sequence ID" value="XM_014068727.1"/>
</dbReference>
<dbReference type="SMART" id="SM00234">
    <property type="entry name" value="START"/>
    <property type="match status" value="1"/>
</dbReference>
<name>A0A6I9YIZ0_9SAUR</name>
<dbReference type="GO" id="GO:0031210">
    <property type="term" value="F:phosphatidylcholine binding"/>
    <property type="evidence" value="ECO:0007669"/>
    <property type="project" value="TreeGrafter"/>
</dbReference>
<proteinExistence type="predicted"/>
<dbReference type="PANTHER" id="PTHR19308:SF39">
    <property type="entry name" value="PHOSPHATIDYLCHOLINE TRANSFER PROTEIN"/>
    <property type="match status" value="1"/>
</dbReference>
<evidence type="ECO:0000256" key="9">
    <source>
        <dbReference type="ARBA" id="ARBA00069061"/>
    </source>
</evidence>
<sequence length="273" mass="31001">MCPPEIFSNLVRRLPCGLGKAAAAAAKDELKGDELCACPFPVGMSRSSNTASSSAAHLRRQEQSRPAFSEDQFLAVSKELVSHSARPDTWQLLTNTQGLCIYRLHDEKSGLYEYKIYSILTDCSPELCADVYMDLSYRTKWDQYVKNVREKTQDGKTAIYWEVKFPFPLANRDYVFVRERQDMEHDGQKIYVILAKSVNTVKFSEKPGIVRVKNFRQGVAFASDGKKGCKVFMTYFDDPGGKLPSWAVNWAAKTGIPNFLKDMQKACQSYRKR</sequence>
<evidence type="ECO:0000256" key="6">
    <source>
        <dbReference type="ARBA" id="ARBA00023055"/>
    </source>
</evidence>
<comment type="subcellular location">
    <subcellularLocation>
        <location evidence="1">Cytoplasm</location>
    </subcellularLocation>
</comment>
<evidence type="ECO:0000256" key="11">
    <source>
        <dbReference type="ARBA" id="ARBA00079049"/>
    </source>
</evidence>
<evidence type="ECO:0000313" key="14">
    <source>
        <dbReference type="RefSeq" id="XP_013924202.1"/>
    </source>
</evidence>
<dbReference type="AlphaFoldDB" id="A0A6I9YIZ0"/>
<gene>
    <name evidence="14" type="primary">PCTP</name>
</gene>
<dbReference type="GO" id="GO:0005829">
    <property type="term" value="C:cytosol"/>
    <property type="evidence" value="ECO:0007669"/>
    <property type="project" value="UniProtKB-ARBA"/>
</dbReference>
<keyword evidence="4" id="KW-0597">Phosphoprotein</keyword>
<evidence type="ECO:0000256" key="2">
    <source>
        <dbReference type="ARBA" id="ARBA00022448"/>
    </source>
</evidence>
<dbReference type="Proteomes" id="UP000504617">
    <property type="component" value="Unplaced"/>
</dbReference>
<evidence type="ECO:0000256" key="10">
    <source>
        <dbReference type="ARBA" id="ARBA00077188"/>
    </source>
</evidence>
<feature type="domain" description="START" evidence="12">
    <location>
        <begin position="90"/>
        <end position="272"/>
    </location>
</feature>
<keyword evidence="6" id="KW-0445">Lipid transport</keyword>
<keyword evidence="2" id="KW-0813">Transport</keyword>
<accession>A0A6I9YIZ0</accession>
<keyword evidence="3" id="KW-0963">Cytoplasm</keyword>
<dbReference type="KEGG" id="tsr:106550768"/>
<dbReference type="GO" id="GO:0008525">
    <property type="term" value="F:phosphatidylcholine transporter activity"/>
    <property type="evidence" value="ECO:0007669"/>
    <property type="project" value="TreeGrafter"/>
</dbReference>